<evidence type="ECO:0000256" key="1">
    <source>
        <dbReference type="ARBA" id="ARBA00004123"/>
    </source>
</evidence>
<dbReference type="Pfam" id="PF00170">
    <property type="entry name" value="bZIP_1"/>
    <property type="match status" value="1"/>
</dbReference>
<keyword evidence="5" id="KW-0804">Transcription</keyword>
<dbReference type="SUPFAM" id="SSF57959">
    <property type="entry name" value="Leucine zipper domain"/>
    <property type="match status" value="1"/>
</dbReference>
<evidence type="ECO:0000256" key="4">
    <source>
        <dbReference type="ARBA" id="ARBA00023159"/>
    </source>
</evidence>
<accession>A0A553P6A7</accession>
<feature type="region of interest" description="Disordered" evidence="8">
    <location>
        <begin position="326"/>
        <end position="364"/>
    </location>
</feature>
<keyword evidence="2" id="KW-0805">Transcription regulation</keyword>
<dbReference type="Proteomes" id="UP000318571">
    <property type="component" value="Chromosome 3"/>
</dbReference>
<name>A0A553P6A7_TIGCA</name>
<dbReference type="GO" id="GO:0035497">
    <property type="term" value="F:cAMP response element binding"/>
    <property type="evidence" value="ECO:0007669"/>
    <property type="project" value="TreeGrafter"/>
</dbReference>
<evidence type="ECO:0000259" key="9">
    <source>
        <dbReference type="PROSITE" id="PS50217"/>
    </source>
</evidence>
<comment type="subcellular location">
    <subcellularLocation>
        <location evidence="1">Nucleus</location>
    </subcellularLocation>
</comment>
<proteinExistence type="predicted"/>
<evidence type="ECO:0000256" key="8">
    <source>
        <dbReference type="SAM" id="MobiDB-lite"/>
    </source>
</evidence>
<sequence>MDKVPKFKVGADFGRSDMFNLVGHLETVGAKILPPIFLAPPIRPSPMKSVLLSRRLMVDLPMSISNMETECYPCIPMHSASNQQKNSSSSSTSSSLLKHPRMQPLAEENITIKHEPLDSEDNINVPKHPQSLLKQKPVTHTILVTTPTIVPSIATGAGSLSNSSSSASSPTGSFNGGTTTINTHDGLNGFKSSSNPFLGNCLSNRAPITTDLISNQPADSSGILILTDEEKKTLISEGYPIPSKLPLTKSEEKSLKKIRRKIKNKISAQESRRKKKEFVDTLERQVEVASQELGEYKRKCEVLEKENASLQSQLRSLRAMVVGSSQEPSQILHQQLHHHHQEQLDIKSEPLEAMPSPIDGIGLD</sequence>
<feature type="region of interest" description="Disordered" evidence="8">
    <location>
        <begin position="80"/>
        <end position="101"/>
    </location>
</feature>
<gene>
    <name evidence="10" type="ORF">TCAL_15771</name>
</gene>
<feature type="domain" description="BZIP" evidence="9">
    <location>
        <begin position="254"/>
        <end position="317"/>
    </location>
</feature>
<dbReference type="InterPro" id="IPR004827">
    <property type="entry name" value="bZIP"/>
</dbReference>
<keyword evidence="6" id="KW-0539">Nucleus</keyword>
<dbReference type="SMART" id="SM00338">
    <property type="entry name" value="BRLZ"/>
    <property type="match status" value="1"/>
</dbReference>
<dbReference type="EMBL" id="VCGU01000007">
    <property type="protein sequence ID" value="TRY73225.1"/>
    <property type="molecule type" value="Genomic_DNA"/>
</dbReference>
<dbReference type="GO" id="GO:0000981">
    <property type="term" value="F:DNA-binding transcription factor activity, RNA polymerase II-specific"/>
    <property type="evidence" value="ECO:0007669"/>
    <property type="project" value="TreeGrafter"/>
</dbReference>
<evidence type="ECO:0000256" key="2">
    <source>
        <dbReference type="ARBA" id="ARBA00023015"/>
    </source>
</evidence>
<evidence type="ECO:0000256" key="3">
    <source>
        <dbReference type="ARBA" id="ARBA00023125"/>
    </source>
</evidence>
<feature type="region of interest" description="Disordered" evidence="8">
    <location>
        <begin position="158"/>
        <end position="180"/>
    </location>
</feature>
<evidence type="ECO:0000256" key="5">
    <source>
        <dbReference type="ARBA" id="ARBA00023163"/>
    </source>
</evidence>
<dbReference type="PROSITE" id="PS50217">
    <property type="entry name" value="BZIP"/>
    <property type="match status" value="1"/>
</dbReference>
<dbReference type="AlphaFoldDB" id="A0A553P6A7"/>
<dbReference type="Gene3D" id="1.20.5.170">
    <property type="match status" value="1"/>
</dbReference>
<feature type="compositionally biased region" description="Basic and acidic residues" evidence="8">
    <location>
        <begin position="341"/>
        <end position="350"/>
    </location>
</feature>
<organism evidence="10 11">
    <name type="scientific">Tigriopus californicus</name>
    <name type="common">Marine copepod</name>
    <dbReference type="NCBI Taxonomy" id="6832"/>
    <lineage>
        <taxon>Eukaryota</taxon>
        <taxon>Metazoa</taxon>
        <taxon>Ecdysozoa</taxon>
        <taxon>Arthropoda</taxon>
        <taxon>Crustacea</taxon>
        <taxon>Multicrustacea</taxon>
        <taxon>Hexanauplia</taxon>
        <taxon>Copepoda</taxon>
        <taxon>Harpacticoida</taxon>
        <taxon>Harpacticidae</taxon>
        <taxon>Tigriopus</taxon>
    </lineage>
</organism>
<dbReference type="FunFam" id="1.20.5.170:FF:000054">
    <property type="entry name" value="Cyclic AMP-responsive element-binding protein 3-like 2"/>
    <property type="match status" value="1"/>
</dbReference>
<reference evidence="10 11" key="1">
    <citation type="journal article" date="2018" name="Nat. Ecol. Evol.">
        <title>Genomic signatures of mitonuclear coevolution across populations of Tigriopus californicus.</title>
        <authorList>
            <person name="Barreto F.S."/>
            <person name="Watson E.T."/>
            <person name="Lima T.G."/>
            <person name="Willett C.S."/>
            <person name="Edmands S."/>
            <person name="Li W."/>
            <person name="Burton R.S."/>
        </authorList>
    </citation>
    <scope>NUCLEOTIDE SEQUENCE [LARGE SCALE GENOMIC DNA]</scope>
    <source>
        <strain evidence="10 11">San Diego</strain>
    </source>
</reference>
<dbReference type="PANTHER" id="PTHR46004">
    <property type="entry name" value="CYCLIC AMP RESPONSE ELEMENT-BINDING PROTEIN A"/>
    <property type="match status" value="1"/>
</dbReference>
<dbReference type="GO" id="GO:0005634">
    <property type="term" value="C:nucleus"/>
    <property type="evidence" value="ECO:0007669"/>
    <property type="project" value="UniProtKB-SubCell"/>
</dbReference>
<keyword evidence="7" id="KW-0175">Coiled coil</keyword>
<dbReference type="PROSITE" id="PS00036">
    <property type="entry name" value="BZIP_BASIC"/>
    <property type="match status" value="1"/>
</dbReference>
<keyword evidence="3" id="KW-0238">DNA-binding</keyword>
<protein>
    <recommendedName>
        <fullName evidence="9">BZIP domain-containing protein</fullName>
    </recommendedName>
</protein>
<dbReference type="PANTHER" id="PTHR46004:SF3">
    <property type="entry name" value="CYCLIC AMP RESPONSE ELEMENT-BINDING PROTEIN A"/>
    <property type="match status" value="1"/>
</dbReference>
<feature type="compositionally biased region" description="Low complexity" evidence="8">
    <location>
        <begin position="158"/>
        <end position="173"/>
    </location>
</feature>
<dbReference type="STRING" id="6832.A0A553P6A7"/>
<evidence type="ECO:0000313" key="11">
    <source>
        <dbReference type="Proteomes" id="UP000318571"/>
    </source>
</evidence>
<comment type="caution">
    <text evidence="10">The sequence shown here is derived from an EMBL/GenBank/DDBJ whole genome shotgun (WGS) entry which is preliminary data.</text>
</comment>
<dbReference type="InterPro" id="IPR046347">
    <property type="entry name" value="bZIP_sf"/>
</dbReference>
<feature type="compositionally biased region" description="Low complexity" evidence="8">
    <location>
        <begin position="80"/>
        <end position="97"/>
    </location>
</feature>
<feature type="coiled-coil region" evidence="7">
    <location>
        <begin position="279"/>
        <end position="320"/>
    </location>
</feature>
<keyword evidence="4" id="KW-0010">Activator</keyword>
<evidence type="ECO:0000256" key="7">
    <source>
        <dbReference type="SAM" id="Coils"/>
    </source>
</evidence>
<evidence type="ECO:0000256" key="6">
    <source>
        <dbReference type="ARBA" id="ARBA00023242"/>
    </source>
</evidence>
<keyword evidence="11" id="KW-1185">Reference proteome</keyword>
<evidence type="ECO:0000313" key="10">
    <source>
        <dbReference type="EMBL" id="TRY73225.1"/>
    </source>
</evidence>